<protein>
    <submittedName>
        <fullName evidence="2">Uncharacterized protein</fullName>
    </submittedName>
</protein>
<accession>A0A8T1UFK3</accession>
<evidence type="ECO:0000313" key="3">
    <source>
        <dbReference type="Proteomes" id="UP000688947"/>
    </source>
</evidence>
<dbReference type="AlphaFoldDB" id="A0A8T1UFK3"/>
<dbReference type="EMBL" id="JAENGZ010000318">
    <property type="protein sequence ID" value="KAG6962171.1"/>
    <property type="molecule type" value="Genomic_DNA"/>
</dbReference>
<feature type="transmembrane region" description="Helical" evidence="1">
    <location>
        <begin position="42"/>
        <end position="63"/>
    </location>
</feature>
<sequence>REAILPGTISNAGAAVITVGTSITDVSVALVIAVLWQFPIPFGYILMVGPYLLIVLGFTLLVVGKHRLIESSILRQQIKSQATIIFAQGAVAMAYPVFTAVFYRLSGPQQTVFIIVIPLFKHLTKVIIANAAGGLHEFVGPIVVFSVDVFNVFYVAICMQISKTMVTTLLIIASDSFHVLVALRDIFHHASVVTTSREEGASSINYLEDLPVMLHNVFKDPKALSSGCRIRVSAPFSLPLSSESRSFLDLISKNLQKIQAFSCSRVETVSPSILETAKANPLRKGSAPRRLLTLMHPHAVTSANILRSTMTSITTEEAAWDALQALFHSEYLLMTEYIECILPLLYAIYLPILFQLPAAPYYPQTASSTPEKLKKDVTNIL</sequence>
<dbReference type="Proteomes" id="UP000688947">
    <property type="component" value="Unassembled WGS sequence"/>
</dbReference>
<name>A0A8T1UFK3_9STRA</name>
<gene>
    <name evidence="2" type="ORF">JG687_00007295</name>
</gene>
<keyword evidence="1" id="KW-0812">Transmembrane</keyword>
<keyword evidence="1" id="KW-1133">Transmembrane helix</keyword>
<feature type="transmembrane region" description="Helical" evidence="1">
    <location>
        <begin position="138"/>
        <end position="157"/>
    </location>
</feature>
<feature type="non-terminal residue" evidence="2">
    <location>
        <position position="1"/>
    </location>
</feature>
<reference evidence="2" key="1">
    <citation type="submission" date="2021-01" db="EMBL/GenBank/DDBJ databases">
        <title>Phytophthora aleatoria, a newly-described species from Pinus radiata is distinct from Phytophthora cactorum isolates based on comparative genomics.</title>
        <authorList>
            <person name="Mcdougal R."/>
            <person name="Panda P."/>
            <person name="Williams N."/>
            <person name="Studholme D.J."/>
        </authorList>
    </citation>
    <scope>NUCLEOTIDE SEQUENCE</scope>
    <source>
        <strain evidence="2">NZFS 3830</strain>
    </source>
</reference>
<feature type="transmembrane region" description="Helical" evidence="1">
    <location>
        <begin position="12"/>
        <end position="36"/>
    </location>
</feature>
<organism evidence="2 3">
    <name type="scientific">Phytophthora cactorum</name>
    <dbReference type="NCBI Taxonomy" id="29920"/>
    <lineage>
        <taxon>Eukaryota</taxon>
        <taxon>Sar</taxon>
        <taxon>Stramenopiles</taxon>
        <taxon>Oomycota</taxon>
        <taxon>Peronosporomycetes</taxon>
        <taxon>Peronosporales</taxon>
        <taxon>Peronosporaceae</taxon>
        <taxon>Phytophthora</taxon>
    </lineage>
</organism>
<dbReference type="VEuPathDB" id="FungiDB:PC110_g12243"/>
<keyword evidence="1" id="KW-0472">Membrane</keyword>
<evidence type="ECO:0000313" key="2">
    <source>
        <dbReference type="EMBL" id="KAG6962171.1"/>
    </source>
</evidence>
<feature type="non-terminal residue" evidence="2">
    <location>
        <position position="381"/>
    </location>
</feature>
<feature type="transmembrane region" description="Helical" evidence="1">
    <location>
        <begin position="84"/>
        <end position="105"/>
    </location>
</feature>
<proteinExistence type="predicted"/>
<evidence type="ECO:0000256" key="1">
    <source>
        <dbReference type="SAM" id="Phobius"/>
    </source>
</evidence>
<comment type="caution">
    <text evidence="2">The sequence shown here is derived from an EMBL/GenBank/DDBJ whole genome shotgun (WGS) entry which is preliminary data.</text>
</comment>
<dbReference type="OrthoDB" id="123392at2759"/>